<evidence type="ECO:0008006" key="3">
    <source>
        <dbReference type="Google" id="ProtNLM"/>
    </source>
</evidence>
<dbReference type="EMBL" id="JACVVK020000077">
    <property type="protein sequence ID" value="KAK7495168.1"/>
    <property type="molecule type" value="Genomic_DNA"/>
</dbReference>
<sequence>MSEEGELDPLSSVCIPYIHNMSEEGELDPLSSVCIPYIHNMSEEGELGPLSSTLGPSLQYKLAIRSLISLSNQAGALFLSLLWSLAGNPAAYSCLLLVVATLAFFHERVPAREEISQK</sequence>
<dbReference type="AlphaFoldDB" id="A0ABD0L7B4"/>
<dbReference type="Proteomes" id="UP001519460">
    <property type="component" value="Unassembled WGS sequence"/>
</dbReference>
<name>A0ABD0L7B4_9CAEN</name>
<organism evidence="1 2">
    <name type="scientific">Batillaria attramentaria</name>
    <dbReference type="NCBI Taxonomy" id="370345"/>
    <lineage>
        <taxon>Eukaryota</taxon>
        <taxon>Metazoa</taxon>
        <taxon>Spiralia</taxon>
        <taxon>Lophotrochozoa</taxon>
        <taxon>Mollusca</taxon>
        <taxon>Gastropoda</taxon>
        <taxon>Caenogastropoda</taxon>
        <taxon>Sorbeoconcha</taxon>
        <taxon>Cerithioidea</taxon>
        <taxon>Batillariidae</taxon>
        <taxon>Batillaria</taxon>
    </lineage>
</organism>
<accession>A0ABD0L7B4</accession>
<proteinExistence type="predicted"/>
<evidence type="ECO:0000313" key="1">
    <source>
        <dbReference type="EMBL" id="KAK7495168.1"/>
    </source>
</evidence>
<comment type="caution">
    <text evidence="1">The sequence shown here is derived from an EMBL/GenBank/DDBJ whole genome shotgun (WGS) entry which is preliminary data.</text>
</comment>
<keyword evidence="2" id="KW-1185">Reference proteome</keyword>
<protein>
    <recommendedName>
        <fullName evidence="3">Solute carrier family 40 protein</fullName>
    </recommendedName>
</protein>
<gene>
    <name evidence="1" type="ORF">BaRGS_00013578</name>
</gene>
<evidence type="ECO:0000313" key="2">
    <source>
        <dbReference type="Proteomes" id="UP001519460"/>
    </source>
</evidence>
<reference evidence="1 2" key="1">
    <citation type="journal article" date="2023" name="Sci. Data">
        <title>Genome assembly of the Korean intertidal mud-creeper Batillaria attramentaria.</title>
        <authorList>
            <person name="Patra A.K."/>
            <person name="Ho P.T."/>
            <person name="Jun S."/>
            <person name="Lee S.J."/>
            <person name="Kim Y."/>
            <person name="Won Y.J."/>
        </authorList>
    </citation>
    <scope>NUCLEOTIDE SEQUENCE [LARGE SCALE GENOMIC DNA]</scope>
    <source>
        <strain evidence="1">Wonlab-2016</strain>
    </source>
</reference>